<keyword evidence="2" id="KW-0520">NAD</keyword>
<protein>
    <submittedName>
        <fullName evidence="4">Phosphoglycerate dehydrogenase</fullName>
    </submittedName>
</protein>
<dbReference type="InterPro" id="IPR036291">
    <property type="entry name" value="NAD(P)-bd_dom_sf"/>
</dbReference>
<dbReference type="PANTHER" id="PTHR10996:SF178">
    <property type="entry name" value="2-HYDROXYACID DEHYDROGENASE YGL185C-RELATED"/>
    <property type="match status" value="1"/>
</dbReference>
<sequence length="309" mass="35822">MEVSIYTWKRVGYIEEKVEELQREFPKLKINVFERGETKDYRESEYIVAVDMTMEELEEAKKLKGVFVPYTGLNEFPVEEIRERGIEIEGSHAKAKYVAEKGLSLLLGIMGRVCEYDVDMRKGIWGPRSGVRNHWESLHNKRIGMLGAGHIGQEFMRLTEPFTTNFAVLDRGKRYPGIDTYYGDLRELAKNVDILFMSLPLNKSTVGMIDEEVLREFEGYIINVGRGRTIDERALYEALKEGRIKGAGIEVWYNYPKNKGEAMPSEYPFHELKNIVMSPHIATNNIEDRWIYFEDAFNKLREAIARDIG</sequence>
<evidence type="ECO:0000256" key="1">
    <source>
        <dbReference type="ARBA" id="ARBA00023002"/>
    </source>
</evidence>
<evidence type="ECO:0000313" key="4">
    <source>
        <dbReference type="EMBL" id="GLI57053.1"/>
    </source>
</evidence>
<evidence type="ECO:0000256" key="2">
    <source>
        <dbReference type="ARBA" id="ARBA00023027"/>
    </source>
</evidence>
<dbReference type="PANTHER" id="PTHR10996">
    <property type="entry name" value="2-HYDROXYACID DEHYDROGENASE-RELATED"/>
    <property type="match status" value="1"/>
</dbReference>
<feature type="domain" description="D-isomer specific 2-hydroxyacid dehydrogenase NAD-binding" evidence="3">
    <location>
        <begin position="104"/>
        <end position="282"/>
    </location>
</feature>
<evidence type="ECO:0000259" key="3">
    <source>
        <dbReference type="Pfam" id="PF02826"/>
    </source>
</evidence>
<dbReference type="InterPro" id="IPR006140">
    <property type="entry name" value="D-isomer_DH_NAD-bd"/>
</dbReference>
<dbReference type="EMBL" id="BSDY01000012">
    <property type="protein sequence ID" value="GLI57053.1"/>
    <property type="molecule type" value="Genomic_DNA"/>
</dbReference>
<keyword evidence="1" id="KW-0560">Oxidoreductase</keyword>
<dbReference type="GO" id="GO:0005829">
    <property type="term" value="C:cytosol"/>
    <property type="evidence" value="ECO:0007669"/>
    <property type="project" value="TreeGrafter"/>
</dbReference>
<dbReference type="SUPFAM" id="SSF52283">
    <property type="entry name" value="Formate/glycerate dehydrogenase catalytic domain-like"/>
    <property type="match status" value="1"/>
</dbReference>
<dbReference type="AlphaFoldDB" id="A0A9W6GL11"/>
<evidence type="ECO:0000313" key="5">
    <source>
        <dbReference type="Proteomes" id="UP001144471"/>
    </source>
</evidence>
<accession>A0A9W6GL11</accession>
<reference evidence="4" key="1">
    <citation type="submission" date="2022-12" db="EMBL/GenBank/DDBJ databases">
        <title>Reference genome sequencing for broad-spectrum identification of bacterial and archaeal isolates by mass spectrometry.</title>
        <authorList>
            <person name="Sekiguchi Y."/>
            <person name="Tourlousse D.M."/>
        </authorList>
    </citation>
    <scope>NUCLEOTIDE SEQUENCE</scope>
    <source>
        <strain evidence="4">10succ1</strain>
    </source>
</reference>
<dbReference type="RefSeq" id="WP_281836500.1">
    <property type="nucleotide sequence ID" value="NZ_BSDY01000012.1"/>
</dbReference>
<name>A0A9W6GL11_9FUSO</name>
<dbReference type="GO" id="GO:0030267">
    <property type="term" value="F:glyoxylate reductase (NADPH) activity"/>
    <property type="evidence" value="ECO:0007669"/>
    <property type="project" value="TreeGrafter"/>
</dbReference>
<dbReference type="Proteomes" id="UP001144471">
    <property type="component" value="Unassembled WGS sequence"/>
</dbReference>
<dbReference type="SUPFAM" id="SSF51735">
    <property type="entry name" value="NAD(P)-binding Rossmann-fold domains"/>
    <property type="match status" value="1"/>
</dbReference>
<keyword evidence="5" id="KW-1185">Reference proteome</keyword>
<dbReference type="GO" id="GO:0016618">
    <property type="term" value="F:hydroxypyruvate reductase [NAD(P)H] activity"/>
    <property type="evidence" value="ECO:0007669"/>
    <property type="project" value="TreeGrafter"/>
</dbReference>
<organism evidence="4 5">
    <name type="scientific">Propionigenium maris DSM 9537</name>
    <dbReference type="NCBI Taxonomy" id="1123000"/>
    <lineage>
        <taxon>Bacteria</taxon>
        <taxon>Fusobacteriati</taxon>
        <taxon>Fusobacteriota</taxon>
        <taxon>Fusobacteriia</taxon>
        <taxon>Fusobacteriales</taxon>
        <taxon>Fusobacteriaceae</taxon>
        <taxon>Propionigenium</taxon>
    </lineage>
</organism>
<proteinExistence type="predicted"/>
<dbReference type="InterPro" id="IPR050223">
    <property type="entry name" value="D-isomer_2-hydroxyacid_DH"/>
</dbReference>
<dbReference type="Gene3D" id="3.40.50.720">
    <property type="entry name" value="NAD(P)-binding Rossmann-like Domain"/>
    <property type="match status" value="2"/>
</dbReference>
<dbReference type="Pfam" id="PF02826">
    <property type="entry name" value="2-Hacid_dh_C"/>
    <property type="match status" value="1"/>
</dbReference>
<comment type="caution">
    <text evidence="4">The sequence shown here is derived from an EMBL/GenBank/DDBJ whole genome shotgun (WGS) entry which is preliminary data.</text>
</comment>
<gene>
    <name evidence="4" type="primary">serA</name>
    <name evidence="4" type="ORF">PM10SUCC1_25670</name>
</gene>
<dbReference type="GO" id="GO:0051287">
    <property type="term" value="F:NAD binding"/>
    <property type="evidence" value="ECO:0007669"/>
    <property type="project" value="InterPro"/>
</dbReference>